<keyword evidence="4" id="KW-0804">Transcription</keyword>
<name>A0A346A3H1_9HYPH</name>
<evidence type="ECO:0000313" key="6">
    <source>
        <dbReference type="EMBL" id="AXK83718.1"/>
    </source>
</evidence>
<dbReference type="Proteomes" id="UP000254889">
    <property type="component" value="Chromosome"/>
</dbReference>
<dbReference type="InterPro" id="IPR050950">
    <property type="entry name" value="HTH-type_LysR_regulators"/>
</dbReference>
<evidence type="ECO:0000256" key="3">
    <source>
        <dbReference type="ARBA" id="ARBA00023125"/>
    </source>
</evidence>
<dbReference type="Gene3D" id="3.40.190.290">
    <property type="match status" value="1"/>
</dbReference>
<evidence type="ECO:0000256" key="1">
    <source>
        <dbReference type="ARBA" id="ARBA00009437"/>
    </source>
</evidence>
<keyword evidence="3" id="KW-0238">DNA-binding</keyword>
<gene>
    <name evidence="6" type="ORF">DW352_26230</name>
</gene>
<dbReference type="GO" id="GO:0003700">
    <property type="term" value="F:DNA-binding transcription factor activity"/>
    <property type="evidence" value="ECO:0007669"/>
    <property type="project" value="InterPro"/>
</dbReference>
<dbReference type="PROSITE" id="PS50931">
    <property type="entry name" value="HTH_LYSR"/>
    <property type="match status" value="1"/>
</dbReference>
<dbReference type="SUPFAM" id="SSF46785">
    <property type="entry name" value="Winged helix' DNA-binding domain"/>
    <property type="match status" value="1"/>
</dbReference>
<dbReference type="OrthoDB" id="5297263at2"/>
<keyword evidence="7" id="KW-1185">Reference proteome</keyword>
<feature type="domain" description="HTH lysR-type" evidence="5">
    <location>
        <begin position="3"/>
        <end position="60"/>
    </location>
</feature>
<dbReference type="Pfam" id="PF03466">
    <property type="entry name" value="LysR_substrate"/>
    <property type="match status" value="1"/>
</dbReference>
<dbReference type="InterPro" id="IPR005119">
    <property type="entry name" value="LysR_subst-bd"/>
</dbReference>
<keyword evidence="2" id="KW-0805">Transcription regulation</keyword>
<accession>A0A346A3H1</accession>
<evidence type="ECO:0000256" key="4">
    <source>
        <dbReference type="ARBA" id="ARBA00023163"/>
    </source>
</evidence>
<proteinExistence type="inferred from homology"/>
<dbReference type="Pfam" id="PF00126">
    <property type="entry name" value="HTH_1"/>
    <property type="match status" value="1"/>
</dbReference>
<dbReference type="InterPro" id="IPR000847">
    <property type="entry name" value="LysR_HTH_N"/>
</dbReference>
<reference evidence="6 7" key="1">
    <citation type="submission" date="2018-07" db="EMBL/GenBank/DDBJ databases">
        <authorList>
            <person name="Quirk P.G."/>
            <person name="Krulwich T.A."/>
        </authorList>
    </citation>
    <scope>NUCLEOTIDE SEQUENCE [LARGE SCALE GENOMIC DNA]</scope>
    <source>
        <strain evidence="6 7">CC-BB4</strain>
    </source>
</reference>
<organism evidence="6 7">
    <name type="scientific">Pseudolabrys taiwanensis</name>
    <dbReference type="NCBI Taxonomy" id="331696"/>
    <lineage>
        <taxon>Bacteria</taxon>
        <taxon>Pseudomonadati</taxon>
        <taxon>Pseudomonadota</taxon>
        <taxon>Alphaproteobacteria</taxon>
        <taxon>Hyphomicrobiales</taxon>
        <taxon>Xanthobacteraceae</taxon>
        <taxon>Pseudolabrys</taxon>
    </lineage>
</organism>
<protein>
    <submittedName>
        <fullName evidence="6">LysR family transcriptional regulator</fullName>
    </submittedName>
</protein>
<dbReference type="InterPro" id="IPR036390">
    <property type="entry name" value="WH_DNA-bd_sf"/>
</dbReference>
<dbReference type="InterPro" id="IPR036388">
    <property type="entry name" value="WH-like_DNA-bd_sf"/>
</dbReference>
<dbReference type="PANTHER" id="PTHR30419">
    <property type="entry name" value="HTH-TYPE TRANSCRIPTIONAL REGULATOR YBHD"/>
    <property type="match status" value="1"/>
</dbReference>
<dbReference type="PANTHER" id="PTHR30419:SF8">
    <property type="entry name" value="NITROGEN ASSIMILATION TRANSCRIPTIONAL ACTIVATOR-RELATED"/>
    <property type="match status" value="1"/>
</dbReference>
<dbReference type="Gene3D" id="1.10.10.10">
    <property type="entry name" value="Winged helix-like DNA-binding domain superfamily/Winged helix DNA-binding domain"/>
    <property type="match status" value="1"/>
</dbReference>
<dbReference type="AlphaFoldDB" id="A0A346A3H1"/>
<dbReference type="PRINTS" id="PR00039">
    <property type="entry name" value="HTHLYSR"/>
</dbReference>
<evidence type="ECO:0000256" key="2">
    <source>
        <dbReference type="ARBA" id="ARBA00023015"/>
    </source>
</evidence>
<evidence type="ECO:0000259" key="5">
    <source>
        <dbReference type="PROSITE" id="PS50931"/>
    </source>
</evidence>
<dbReference type="EMBL" id="CP031417">
    <property type="protein sequence ID" value="AXK83718.1"/>
    <property type="molecule type" value="Genomic_DNA"/>
</dbReference>
<comment type="similarity">
    <text evidence="1">Belongs to the LysR transcriptional regulatory family.</text>
</comment>
<sequence>MTLDPKRLMELLSIAETGSFTKAAAARRVSQPALSNSMALLEKALGVRVLERGRGGAALTEYGRLLTTHAQALAALLARANDDVRLRRQGLEGQLTIGASPLACVDLVPNAIATVERKSPNVRVQVEERPDDQLMHGLRTGAFDVIVSPAGAETDAPDVVCETLLSDVPVVMVRRGHPLARRRRVTLKELSDVRWVFPSAHTAMWRHIEALFTAWDIAWPASYVTTNSVLALRSLVLRTDSVTISSPHLMKLELASGRLIGIPLAKPHFVREIVLRTRRAQPLSPLAARFVAALRTEAAALRRA</sequence>
<evidence type="ECO:0000313" key="7">
    <source>
        <dbReference type="Proteomes" id="UP000254889"/>
    </source>
</evidence>
<dbReference type="GO" id="GO:0003677">
    <property type="term" value="F:DNA binding"/>
    <property type="evidence" value="ECO:0007669"/>
    <property type="project" value="UniProtKB-KW"/>
</dbReference>
<dbReference type="KEGG" id="ptaw:DW352_26230"/>
<dbReference type="GO" id="GO:0005829">
    <property type="term" value="C:cytosol"/>
    <property type="evidence" value="ECO:0007669"/>
    <property type="project" value="TreeGrafter"/>
</dbReference>
<dbReference type="SUPFAM" id="SSF53850">
    <property type="entry name" value="Periplasmic binding protein-like II"/>
    <property type="match status" value="1"/>
</dbReference>